<protein>
    <submittedName>
        <fullName evidence="3">Aste57867_20776 protein</fullName>
    </submittedName>
</protein>
<reference evidence="3 4" key="1">
    <citation type="submission" date="2019-03" db="EMBL/GenBank/DDBJ databases">
        <authorList>
            <person name="Gaulin E."/>
            <person name="Dumas B."/>
        </authorList>
    </citation>
    <scope>NUCLEOTIDE SEQUENCE [LARGE SCALE GENOMIC DNA]</scope>
    <source>
        <strain evidence="3">CBS 568.67</strain>
    </source>
</reference>
<dbReference type="Pfam" id="PF03184">
    <property type="entry name" value="DDE_1"/>
    <property type="match status" value="1"/>
</dbReference>
<dbReference type="OrthoDB" id="8194222at2759"/>
<dbReference type="GO" id="GO:0003677">
    <property type="term" value="F:DNA binding"/>
    <property type="evidence" value="ECO:0007669"/>
    <property type="project" value="TreeGrafter"/>
</dbReference>
<name>A0A485LFT0_9STRA</name>
<organism evidence="3 4">
    <name type="scientific">Aphanomyces stellatus</name>
    <dbReference type="NCBI Taxonomy" id="120398"/>
    <lineage>
        <taxon>Eukaryota</taxon>
        <taxon>Sar</taxon>
        <taxon>Stramenopiles</taxon>
        <taxon>Oomycota</taxon>
        <taxon>Saprolegniomycetes</taxon>
        <taxon>Saprolegniales</taxon>
        <taxon>Verrucalvaceae</taxon>
        <taxon>Aphanomyces</taxon>
    </lineage>
</organism>
<dbReference type="PANTHER" id="PTHR19303:SF57">
    <property type="entry name" value="HTH CENPB-TYPE DOMAIN-CONTAINING PROTEIN"/>
    <property type="match status" value="1"/>
</dbReference>
<evidence type="ECO:0000313" key="3">
    <source>
        <dbReference type="EMBL" id="VFT97455.1"/>
    </source>
</evidence>
<accession>A0A485LFT0</accession>
<dbReference type="InterPro" id="IPR004875">
    <property type="entry name" value="DDE_SF_endonuclease_dom"/>
</dbReference>
<dbReference type="AlphaFoldDB" id="A0A485LFT0"/>
<dbReference type="InterPro" id="IPR036397">
    <property type="entry name" value="RNaseH_sf"/>
</dbReference>
<dbReference type="EMBL" id="CAADRA010006934">
    <property type="protein sequence ID" value="VFT97455.1"/>
    <property type="molecule type" value="Genomic_DNA"/>
</dbReference>
<dbReference type="GO" id="GO:0005634">
    <property type="term" value="C:nucleus"/>
    <property type="evidence" value="ECO:0007669"/>
    <property type="project" value="TreeGrafter"/>
</dbReference>
<dbReference type="Proteomes" id="UP000332933">
    <property type="component" value="Unassembled WGS sequence"/>
</dbReference>
<dbReference type="InterPro" id="IPR050863">
    <property type="entry name" value="CenT-Element_Derived"/>
</dbReference>
<sequence length="405" mass="46290">MLIEHTGAPTSGVSKKAHRHTYPIALKLRAISMLQDMPYRQVAAALSVPCRTVRNWAKLAAKLVKYKGNKKTTNLPGAGRPTILPQPDGLLAFMDARRSQERALTCTHMITYLKKHHQGWVTAYMERQKPGRGYAHLLKLLQDFCHRNNYTHQQACRSMKIVTDLESTRAEFAIKFDNEYGTLPDNCVYNVDETGIQYDMPPRYIWSRSGGNAKLSAGEKHSYRMTAVLSIRRDGKKMPIMFVIKGQSGGLIERRELDTYPSGHFYAVQNKAWIDGSVWQQYLWFFLAEEVQGKSVLVLDNFESHISKESVESAETIGMDVCTLPPNATSHCQPLDVSIMAPFKRHMRDLWIAEDVVHDDDDDKAWMSPKARVMRITMIKRAIKAWDMITEEQVRCSFLKAIRKP</sequence>
<evidence type="ECO:0000313" key="2">
    <source>
        <dbReference type="EMBL" id="KAF0687488.1"/>
    </source>
</evidence>
<gene>
    <name evidence="3" type="primary">Aste57867_20776</name>
    <name evidence="2" type="ORF">As57867_020708</name>
    <name evidence="3" type="ORF">ASTE57867_20776</name>
</gene>
<feature type="domain" description="DDE-1" evidence="1">
    <location>
        <begin position="224"/>
        <end position="398"/>
    </location>
</feature>
<reference evidence="2" key="2">
    <citation type="submission" date="2019-06" db="EMBL/GenBank/DDBJ databases">
        <title>Genomics analysis of Aphanomyces spp. identifies a new class of oomycete effector associated with host adaptation.</title>
        <authorList>
            <person name="Gaulin E."/>
        </authorList>
    </citation>
    <scope>NUCLEOTIDE SEQUENCE</scope>
    <source>
        <strain evidence="2">CBS 578.67</strain>
    </source>
</reference>
<evidence type="ECO:0000259" key="1">
    <source>
        <dbReference type="Pfam" id="PF03184"/>
    </source>
</evidence>
<evidence type="ECO:0000313" key="4">
    <source>
        <dbReference type="Proteomes" id="UP000332933"/>
    </source>
</evidence>
<proteinExistence type="predicted"/>
<dbReference type="Gene3D" id="3.30.420.10">
    <property type="entry name" value="Ribonuclease H-like superfamily/Ribonuclease H"/>
    <property type="match status" value="1"/>
</dbReference>
<keyword evidence="4" id="KW-1185">Reference proteome</keyword>
<dbReference type="PANTHER" id="PTHR19303">
    <property type="entry name" value="TRANSPOSON"/>
    <property type="match status" value="1"/>
</dbReference>
<dbReference type="EMBL" id="VJMH01006908">
    <property type="protein sequence ID" value="KAF0687488.1"/>
    <property type="molecule type" value="Genomic_DNA"/>
</dbReference>